<evidence type="ECO:0000259" key="1">
    <source>
        <dbReference type="Pfam" id="PF14082"/>
    </source>
</evidence>
<dbReference type="RefSeq" id="WP_016895289.1">
    <property type="nucleotide sequence ID" value="NZ_JBEUKP010000016.1"/>
</dbReference>
<gene>
    <name evidence="2" type="ORF">A5726_08180</name>
</gene>
<dbReference type="Pfam" id="PF14082">
    <property type="entry name" value="SduA_C"/>
    <property type="match status" value="1"/>
</dbReference>
<dbReference type="InterPro" id="IPR025359">
    <property type="entry name" value="SduA_C"/>
</dbReference>
<dbReference type="EMBL" id="LZHX01000032">
    <property type="protein sequence ID" value="OBF24924.1"/>
    <property type="molecule type" value="Genomic_DNA"/>
</dbReference>
<organism evidence="2 3">
    <name type="scientific">Mycolicibacterium conceptionense</name>
    <dbReference type="NCBI Taxonomy" id="451644"/>
    <lineage>
        <taxon>Bacteria</taxon>
        <taxon>Bacillati</taxon>
        <taxon>Actinomycetota</taxon>
        <taxon>Actinomycetes</taxon>
        <taxon>Mycobacteriales</taxon>
        <taxon>Mycobacteriaceae</taxon>
        <taxon>Mycolicibacterium</taxon>
    </lineage>
</organism>
<accession>A0A1A1VIX6</accession>
<feature type="domain" description="Shedu protein SduA C-terminal" evidence="1">
    <location>
        <begin position="278"/>
        <end position="442"/>
    </location>
</feature>
<comment type="caution">
    <text evidence="2">The sequence shown here is derived from an EMBL/GenBank/DDBJ whole genome shotgun (WGS) entry which is preliminary data.</text>
</comment>
<evidence type="ECO:0000313" key="3">
    <source>
        <dbReference type="Proteomes" id="UP000093779"/>
    </source>
</evidence>
<name>A0A1A1VIX6_9MYCO</name>
<dbReference type="Proteomes" id="UP000093779">
    <property type="component" value="Unassembled WGS sequence"/>
</dbReference>
<sequence>MRAEWEHDDGAGRVVAHHEDEVLVLTWWPANHTSKSKGGIEMVRFDPTAEMLRIFPKTFFLGNEGQQFQQVSEVQIDTGVWAWEPYDPVSENVYRGEAELVGLPDGFGKIFQYGLGFPRQYRGIIYAIEDHTECDVVRFGASDCEGSNGNVFCLGLDRFAEYKHTVDLTIRRARVVATRIIETESFNSIAGTLGKARVAPTLGRHPTIQAITRALTDDVPLDTDDRAALVGRMSAESRTVAREDPPAFGRLRQDIDLVTLEVLIEQFRGGLEGKAAGSESWWQKFFKTNTFALQQLFAAPVALYKDQAHVRVTNAGGGGGRIADFVLVNTVARSVVAVEIKTPGTKLIGPIYRGTGGGEVYLPHKELSGAVAQIQAQLESVITDFPEIVKHSPDLESVDTTNVRGAVIIGKLDSLAEEEQRESFARYRTRLLGVDVLTFDEIYHRLCGLHAMLSNEQSGVQDASHNS</sequence>
<protein>
    <recommendedName>
        <fullName evidence="1">Shedu protein SduA C-terminal domain-containing protein</fullName>
    </recommendedName>
</protein>
<proteinExistence type="predicted"/>
<reference evidence="2 3" key="1">
    <citation type="submission" date="2016-06" db="EMBL/GenBank/DDBJ databases">
        <authorList>
            <person name="Kjaerup R.B."/>
            <person name="Dalgaard T.S."/>
            <person name="Juul-Madsen H.R."/>
        </authorList>
    </citation>
    <scope>NUCLEOTIDE SEQUENCE [LARGE SCALE GENOMIC DNA]</scope>
    <source>
        <strain evidence="2 3">ACS1953</strain>
    </source>
</reference>
<dbReference type="AlphaFoldDB" id="A0A1A1VIX6"/>
<evidence type="ECO:0000313" key="2">
    <source>
        <dbReference type="EMBL" id="OBF24924.1"/>
    </source>
</evidence>